<dbReference type="PANTHER" id="PTHR40021">
    <property type="entry name" value="DEFECT AT LOW TEMPERATURE PROTEIN 1"/>
    <property type="match status" value="1"/>
</dbReference>
<keyword evidence="6 7" id="KW-0472">Membrane</keyword>
<reference evidence="10" key="1">
    <citation type="journal article" date="2015" name="PLoS Genet.">
        <title>The dynamic genome and transcriptome of the human fungal pathogen Blastomyces and close relative Emmonsia.</title>
        <authorList>
            <person name="Munoz J.F."/>
            <person name="Gauthier G.M."/>
            <person name="Desjardins C.A."/>
            <person name="Gallo J.E."/>
            <person name="Holder J."/>
            <person name="Sullivan T.D."/>
            <person name="Marty A.J."/>
            <person name="Carmen J.C."/>
            <person name="Chen Z."/>
            <person name="Ding L."/>
            <person name="Gujja S."/>
            <person name="Magrini V."/>
            <person name="Misas E."/>
            <person name="Mitreva M."/>
            <person name="Priest M."/>
            <person name="Saif S."/>
            <person name="Whiston E.A."/>
            <person name="Young S."/>
            <person name="Zeng Q."/>
            <person name="Goldman W.E."/>
            <person name="Mardis E.R."/>
            <person name="Taylor J.W."/>
            <person name="McEwen J.G."/>
            <person name="Clay O.K."/>
            <person name="Klein B.S."/>
            <person name="Cuomo C.A."/>
        </authorList>
    </citation>
    <scope>NUCLEOTIDE SEQUENCE [LARGE SCALE GENOMIC DNA]</scope>
    <source>
        <strain evidence="10">SLH14081</strain>
    </source>
</reference>
<proteinExistence type="inferred from homology"/>
<dbReference type="GO" id="GO:0016020">
    <property type="term" value="C:membrane"/>
    <property type="evidence" value="ECO:0007669"/>
    <property type="project" value="UniProtKB-SubCell"/>
</dbReference>
<feature type="compositionally biased region" description="Polar residues" evidence="8">
    <location>
        <begin position="337"/>
        <end position="346"/>
    </location>
</feature>
<dbReference type="VEuPathDB" id="FungiDB:BDBG_07215"/>
<evidence type="ECO:0000256" key="4">
    <source>
        <dbReference type="ARBA" id="ARBA00022692"/>
    </source>
</evidence>
<comment type="subcellular location">
    <subcellularLocation>
        <location evidence="7">Membrane</location>
        <topology evidence="7">Multi-pass membrane protein</topology>
    </subcellularLocation>
</comment>
<dbReference type="AlphaFoldDB" id="A0A179UZL6"/>
<comment type="function">
    <text evidence="1 7">Required for growth under high-pressure and low-temperature conditions.</text>
</comment>
<evidence type="ECO:0000256" key="2">
    <source>
        <dbReference type="ARBA" id="ARBA00005550"/>
    </source>
</evidence>
<dbReference type="InterPro" id="IPR038869">
    <property type="entry name" value="DLT1"/>
</dbReference>
<dbReference type="Proteomes" id="UP000002038">
    <property type="component" value="Unassembled WGS sequence"/>
</dbReference>
<organism evidence="9 10">
    <name type="scientific">Blastomyces gilchristii (strain SLH14081)</name>
    <name type="common">Blastomyces dermatitidis</name>
    <dbReference type="NCBI Taxonomy" id="559298"/>
    <lineage>
        <taxon>Eukaryota</taxon>
        <taxon>Fungi</taxon>
        <taxon>Dikarya</taxon>
        <taxon>Ascomycota</taxon>
        <taxon>Pezizomycotina</taxon>
        <taxon>Eurotiomycetes</taxon>
        <taxon>Eurotiomycetidae</taxon>
        <taxon>Onygenales</taxon>
        <taxon>Ajellomycetaceae</taxon>
        <taxon>Blastomyces</taxon>
    </lineage>
</organism>
<dbReference type="OrthoDB" id="4096362at2759"/>
<feature type="compositionally biased region" description="Basic and acidic residues" evidence="8">
    <location>
        <begin position="150"/>
        <end position="161"/>
    </location>
</feature>
<evidence type="ECO:0000313" key="9">
    <source>
        <dbReference type="EMBL" id="OAT11792.1"/>
    </source>
</evidence>
<evidence type="ECO:0000256" key="6">
    <source>
        <dbReference type="ARBA" id="ARBA00023136"/>
    </source>
</evidence>
<sequence>MGVTTLTNAASSIAQGHCATFSPHAHALSCCEDVVTMPTKSRLFRVFYTTLFTVLAIIFLILTLLTPADTIYQSSKTHRLGNVFIVSGVYIITLLLAILIYASRIFTNRSVLAGIPKPWIPVEKPDVPKSVRRLVVEGLSRSAIIAQQARPRDRTGEDNSKLDPSLTIPTTRPPPWGDISHPGWTAPGCPDMPDQEFEPVIKELPHLIEAKAVSLAPVDPRLPVFDNRDADQTGENQPIPDERIVEILRRPHNMPLRDYINHLTHLNLINPVDLGRSFVRLYERGRFADAPLTEQEFRSLLSMFAELLRGMSELDPEIIAEIQSESSTDGGMEPFSGESSGVHITNSVPASSSASFASSNRSGTSSQCSRFHPSSTPKSGSFILDRSGDRQSLRARGSRTPSAYSLPALASNLSAASSAGSIIHRTSSQMS</sequence>
<feature type="compositionally biased region" description="Low complexity" evidence="8">
    <location>
        <begin position="347"/>
        <end position="366"/>
    </location>
</feature>
<feature type="compositionally biased region" description="Polar residues" evidence="8">
    <location>
        <begin position="367"/>
        <end position="379"/>
    </location>
</feature>
<feature type="transmembrane region" description="Helical" evidence="7">
    <location>
        <begin position="46"/>
        <end position="68"/>
    </location>
</feature>
<evidence type="ECO:0000256" key="8">
    <source>
        <dbReference type="SAM" id="MobiDB-lite"/>
    </source>
</evidence>
<evidence type="ECO:0000256" key="5">
    <source>
        <dbReference type="ARBA" id="ARBA00022989"/>
    </source>
</evidence>
<dbReference type="EMBL" id="GG657465">
    <property type="protein sequence ID" value="OAT11792.1"/>
    <property type="molecule type" value="Genomic_DNA"/>
</dbReference>
<dbReference type="PANTHER" id="PTHR40021:SF1">
    <property type="entry name" value="DEFECT AT LOW TEMPERATURE PROTEIN 1"/>
    <property type="match status" value="1"/>
</dbReference>
<feature type="transmembrane region" description="Helical" evidence="7">
    <location>
        <begin position="80"/>
        <end position="102"/>
    </location>
</feature>
<evidence type="ECO:0000256" key="1">
    <source>
        <dbReference type="ARBA" id="ARBA00002489"/>
    </source>
</evidence>
<accession>A0A179UZL6</accession>
<gene>
    <name evidence="7" type="primary">DLT1</name>
    <name evidence="9" type="ORF">BDBG_07215</name>
</gene>
<keyword evidence="4 7" id="KW-0812">Transmembrane</keyword>
<protein>
    <recommendedName>
        <fullName evidence="3 7">Defect at low temperature protein 1</fullName>
    </recommendedName>
</protein>
<evidence type="ECO:0000256" key="3">
    <source>
        <dbReference type="ARBA" id="ARBA00021353"/>
    </source>
</evidence>
<feature type="region of interest" description="Disordered" evidence="8">
    <location>
        <begin position="324"/>
        <end position="401"/>
    </location>
</feature>
<keyword evidence="10" id="KW-1185">Reference proteome</keyword>
<keyword evidence="5 7" id="KW-1133">Transmembrane helix</keyword>
<comment type="similarity">
    <text evidence="2 7">Belongs to the DLT1 family.</text>
</comment>
<name>A0A179UZL6_BLAGS</name>
<feature type="region of interest" description="Disordered" evidence="8">
    <location>
        <begin position="147"/>
        <end position="177"/>
    </location>
</feature>
<evidence type="ECO:0000256" key="7">
    <source>
        <dbReference type="RuleBase" id="RU367100"/>
    </source>
</evidence>
<evidence type="ECO:0000313" key="10">
    <source>
        <dbReference type="Proteomes" id="UP000002038"/>
    </source>
</evidence>